<feature type="domain" description="4Fe-4S" evidence="6">
    <location>
        <begin position="363"/>
        <end position="414"/>
    </location>
</feature>
<dbReference type="InterPro" id="IPR017900">
    <property type="entry name" value="4Fe4S_Fe_S_CS"/>
</dbReference>
<dbReference type="PANTHER" id="PTHR43560:SF1">
    <property type="entry name" value="ION-TRANSLOCATING OXIDOREDUCTASE COMPLEX SUBUNIT B"/>
    <property type="match status" value="1"/>
</dbReference>
<dbReference type="Gene3D" id="3.40.50.1780">
    <property type="match status" value="2"/>
</dbReference>
<evidence type="ECO:0000256" key="3">
    <source>
        <dbReference type="ARBA" id="ARBA00023004"/>
    </source>
</evidence>
<dbReference type="AlphaFoldDB" id="A0A9D1NE16"/>
<dbReference type="Gene3D" id="3.40.950.10">
    <property type="entry name" value="Fe-only Hydrogenase (Larger Subunit), Chain L, domain 3"/>
    <property type="match status" value="2"/>
</dbReference>
<reference evidence="7" key="1">
    <citation type="submission" date="2020-10" db="EMBL/GenBank/DDBJ databases">
        <authorList>
            <person name="Gilroy R."/>
        </authorList>
    </citation>
    <scope>NUCLEOTIDE SEQUENCE</scope>
    <source>
        <strain evidence="7">23406</strain>
    </source>
</reference>
<name>A0A9D1NE16_9FIRM</name>
<comment type="caution">
    <text evidence="7">The sequence shown here is derived from an EMBL/GenBank/DDBJ whole genome shotgun (WGS) entry which is preliminary data.</text>
</comment>
<dbReference type="SUPFAM" id="SSF54862">
    <property type="entry name" value="4Fe-4S ferredoxins"/>
    <property type="match status" value="1"/>
</dbReference>
<evidence type="ECO:0000259" key="5">
    <source>
        <dbReference type="PROSITE" id="PS51379"/>
    </source>
</evidence>
<keyword evidence="2" id="KW-0479">Metal-binding</keyword>
<dbReference type="Pfam" id="PF13237">
    <property type="entry name" value="Fer4_10"/>
    <property type="match status" value="1"/>
</dbReference>
<keyword evidence="4" id="KW-0411">Iron-sulfur</keyword>
<dbReference type="InterPro" id="IPR009016">
    <property type="entry name" value="Fe_hydrogenase"/>
</dbReference>
<dbReference type="InterPro" id="IPR050395">
    <property type="entry name" value="4Fe4S_Ferredoxin_RnfB"/>
</dbReference>
<dbReference type="Gene3D" id="1.10.15.40">
    <property type="entry name" value="Electron transport complex subunit B, putative Fe-S cluster"/>
    <property type="match status" value="1"/>
</dbReference>
<dbReference type="Proteomes" id="UP000886891">
    <property type="component" value="Unassembled WGS sequence"/>
</dbReference>
<dbReference type="PROSITE" id="PS00198">
    <property type="entry name" value="4FE4S_FER_1"/>
    <property type="match status" value="1"/>
</dbReference>
<feature type="domain" description="4Fe-4S ferredoxin-type" evidence="5">
    <location>
        <begin position="6"/>
        <end position="35"/>
    </location>
</feature>
<dbReference type="PROSITE" id="PS51656">
    <property type="entry name" value="4FE4S"/>
    <property type="match status" value="1"/>
</dbReference>
<dbReference type="GO" id="GO:0051539">
    <property type="term" value="F:4 iron, 4 sulfur cluster binding"/>
    <property type="evidence" value="ECO:0007669"/>
    <property type="project" value="UniProtKB-KW"/>
</dbReference>
<dbReference type="SUPFAM" id="SSF53920">
    <property type="entry name" value="Fe-only hydrogenase"/>
    <property type="match status" value="1"/>
</dbReference>
<evidence type="ECO:0000313" key="7">
    <source>
        <dbReference type="EMBL" id="HIV00856.1"/>
    </source>
</evidence>
<keyword evidence="3" id="KW-0408">Iron</keyword>
<evidence type="ECO:0000256" key="1">
    <source>
        <dbReference type="ARBA" id="ARBA00022485"/>
    </source>
</evidence>
<dbReference type="InterPro" id="IPR004108">
    <property type="entry name" value="Fe_hydrogenase_lsu_C"/>
</dbReference>
<dbReference type="Pfam" id="PF02906">
    <property type="entry name" value="Fe_hyd_lg_C"/>
    <property type="match status" value="2"/>
</dbReference>
<gene>
    <name evidence="7" type="ORF">IAB14_07070</name>
</gene>
<evidence type="ECO:0000256" key="4">
    <source>
        <dbReference type="ARBA" id="ARBA00023014"/>
    </source>
</evidence>
<dbReference type="InterPro" id="IPR007202">
    <property type="entry name" value="4Fe-4S_dom"/>
</dbReference>
<dbReference type="GO" id="GO:0046872">
    <property type="term" value="F:metal ion binding"/>
    <property type="evidence" value="ECO:0007669"/>
    <property type="project" value="UniProtKB-KW"/>
</dbReference>
<dbReference type="InterPro" id="IPR017896">
    <property type="entry name" value="4Fe4S_Fe-S-bd"/>
</dbReference>
<organism evidence="7 8">
    <name type="scientific">Candidatus Stercoripulliclostridium merdipullorum</name>
    <dbReference type="NCBI Taxonomy" id="2840952"/>
    <lineage>
        <taxon>Bacteria</taxon>
        <taxon>Bacillati</taxon>
        <taxon>Bacillota</taxon>
        <taxon>Clostridia</taxon>
        <taxon>Eubacteriales</taxon>
        <taxon>Candidatus Stercoripulliclostridium</taxon>
    </lineage>
</organism>
<dbReference type="Gene3D" id="3.30.70.20">
    <property type="match status" value="1"/>
</dbReference>
<dbReference type="PANTHER" id="PTHR43560">
    <property type="entry name" value="ION-TRANSLOCATING OXIDOREDUCTASE COMPLEX SUBUNIT B"/>
    <property type="match status" value="1"/>
</dbReference>
<evidence type="ECO:0000256" key="2">
    <source>
        <dbReference type="ARBA" id="ARBA00022723"/>
    </source>
</evidence>
<keyword evidence="1" id="KW-0004">4Fe-4S</keyword>
<accession>A0A9D1NE16</accession>
<sequence length="414" mass="45546">MDKSLHTVTLDSEKCKGCIACMKRCPTEAIRVRGGKAKVLYDRCVGCGECVRICPNQAKLPSYDPFEMIERFKYRVAVPAPSLYGQFNNLTDIDTVLNGLLEIGFDDVFEVSRGAELITEVSRKVIAENKIKRPVISTACPAIVELIMVRYHDLADHLLDLQAPVDIALRLAREEAIQKGIPAEDIGVFFISPCPAKVFALKTGLGLKAPSADGVLSISEVYFKLISAMPKLKSLRPLAKTGIIGLQWASSGGEAAGLFMDKYLAADGVENAIEILNEIDNEKLNYIDFVELNACAGGCVGGVLNIENPFVAKARIRSLRRNLQLARNNVAETDKPLSYFRWEVAPEIKDVYRLDEDRMLALEKMKAIDAITKSLPNLDCGSCGAPSCRAFAEDVVNGEIDRKACVRENHPYET</sequence>
<dbReference type="Pfam" id="PF04060">
    <property type="entry name" value="FeS"/>
    <property type="match status" value="1"/>
</dbReference>
<dbReference type="EMBL" id="DVOH01000057">
    <property type="protein sequence ID" value="HIV00856.1"/>
    <property type="molecule type" value="Genomic_DNA"/>
</dbReference>
<evidence type="ECO:0000259" key="6">
    <source>
        <dbReference type="PROSITE" id="PS51656"/>
    </source>
</evidence>
<protein>
    <submittedName>
        <fullName evidence="7">4Fe-4S binding protein</fullName>
    </submittedName>
</protein>
<dbReference type="PROSITE" id="PS51379">
    <property type="entry name" value="4FE4S_FER_2"/>
    <property type="match status" value="2"/>
</dbReference>
<evidence type="ECO:0000313" key="8">
    <source>
        <dbReference type="Proteomes" id="UP000886891"/>
    </source>
</evidence>
<reference evidence="7" key="2">
    <citation type="journal article" date="2021" name="PeerJ">
        <title>Extensive microbial diversity within the chicken gut microbiome revealed by metagenomics and culture.</title>
        <authorList>
            <person name="Gilroy R."/>
            <person name="Ravi A."/>
            <person name="Getino M."/>
            <person name="Pursley I."/>
            <person name="Horton D.L."/>
            <person name="Alikhan N.F."/>
            <person name="Baker D."/>
            <person name="Gharbi K."/>
            <person name="Hall N."/>
            <person name="Watson M."/>
            <person name="Adriaenssens E.M."/>
            <person name="Foster-Nyarko E."/>
            <person name="Jarju S."/>
            <person name="Secka A."/>
            <person name="Antonio M."/>
            <person name="Oren A."/>
            <person name="Chaudhuri R.R."/>
            <person name="La Ragione R."/>
            <person name="Hildebrand F."/>
            <person name="Pallen M.J."/>
        </authorList>
    </citation>
    <scope>NUCLEOTIDE SEQUENCE</scope>
    <source>
        <strain evidence="7">23406</strain>
    </source>
</reference>
<proteinExistence type="predicted"/>
<feature type="domain" description="4Fe-4S ferredoxin-type" evidence="5">
    <location>
        <begin position="36"/>
        <end position="64"/>
    </location>
</feature>